<reference evidence="2 3" key="1">
    <citation type="journal article" date="2011" name="Stand. Genomic Sci.">
        <title>High quality draft genome sequence of Segniliparus rugosus CDC 945(T)= (ATCC BAA-974(T)).</title>
        <authorList>
            <person name="Earl A.M."/>
            <person name="Desjardins C.A."/>
            <person name="Fitzgerald M.G."/>
            <person name="Arachchi H.M."/>
            <person name="Zeng Q."/>
            <person name="Mehta T."/>
            <person name="Griggs A."/>
            <person name="Birren B.W."/>
            <person name="Toney N.C."/>
            <person name="Carr J."/>
            <person name="Posey J."/>
            <person name="Butler W.R."/>
        </authorList>
    </citation>
    <scope>NUCLEOTIDE SEQUENCE [LARGE SCALE GENOMIC DNA]</scope>
    <source>
        <strain evidence="3">ATCC BAA-974 / DSM 45345 / CCUG 50838 / CIP 108380 / JCM 13579 / CDC 945</strain>
    </source>
</reference>
<dbReference type="EMBL" id="ACZI02000003">
    <property type="protein sequence ID" value="EFV14354.2"/>
    <property type="molecule type" value="Genomic_DNA"/>
</dbReference>
<sequence length="579" mass="64749">MKTQECSTEGCAKAAAFTTRTKPAWCLDCLKGILRKGGMSAAEPFSGPKAYWLMTCLKCGVQTHNRLEYVLEKNAIDEKTCRACYWAGWAEEQRDLVRGVVRLRSLSEDRIIKHLDANGFDLVTLVSEANDGNGPIITKCRACGRISAQRMGDIGWGCACTRNGKSSAPYGRGIPLVDSDSSALKWWDHERNDEAALRSVTLLSTRLCHWLCPKCGAQFEAKVREMTQWLSCPECSARRSAQWHEEYERWKITPVSAVPELAAAWADDSDPRQVMVAGGWELRRFRCPAGHHPRIGPLTFLKSGCPHCRGAESSKDKDYLADVLPEIASQWHPTRNGKHTPQNVVWSSKRSVWWLADCCGHEWQEPVVSRNKYQRLRCPNCRTILDSLAWQDPGLAAEWSPTNPVTAWQIRPNASTQYTPEWICATNPEHVWQAPLSGRTRGSECPECREAGKSRVELDHHAAAAEVFGKSRSGATIKDAAFTTRKSWTVDISAEAGGHRVVVEYDGAYWHAAPAKVLVDERKSLDLLAAGYAVVRLREDDLAPLAITHPRYHEIRVSSRAPRAEAVMREAYEWATGLV</sequence>
<dbReference type="Gene3D" id="3.40.960.10">
    <property type="entry name" value="VSR Endonuclease"/>
    <property type="match status" value="1"/>
</dbReference>
<organism evidence="2 3">
    <name type="scientific">Segniliparus rugosus (strain ATCC BAA-974 / DSM 45345 / CCUG 50838 / CIP 108380 / JCM 13579 / CDC 945)</name>
    <dbReference type="NCBI Taxonomy" id="679197"/>
    <lineage>
        <taxon>Bacteria</taxon>
        <taxon>Bacillati</taxon>
        <taxon>Actinomycetota</taxon>
        <taxon>Actinomycetes</taxon>
        <taxon>Mycobacteriales</taxon>
        <taxon>Segniliparaceae</taxon>
        <taxon>Segniliparus</taxon>
    </lineage>
</organism>
<evidence type="ECO:0000313" key="2">
    <source>
        <dbReference type="EMBL" id="EFV14354.2"/>
    </source>
</evidence>
<dbReference type="PANTHER" id="PTHR37317">
    <property type="entry name" value="BLR8090 PROTEIN"/>
    <property type="match status" value="1"/>
</dbReference>
<accession>E5XMT4</accession>
<gene>
    <name evidence="2" type="ORF">HMPREF9336_00804</name>
</gene>
<evidence type="ECO:0000313" key="3">
    <source>
        <dbReference type="Proteomes" id="UP000004816"/>
    </source>
</evidence>
<dbReference type="eggNOG" id="COG1241">
    <property type="taxonomic scope" value="Bacteria"/>
</dbReference>
<comment type="caution">
    <text evidence="2">The sequence shown here is derived from an EMBL/GenBank/DDBJ whole genome shotgun (WGS) entry which is preliminary data.</text>
</comment>
<keyword evidence="3" id="KW-1185">Reference proteome</keyword>
<dbReference type="OrthoDB" id="3196679at2"/>
<evidence type="ECO:0000259" key="1">
    <source>
        <dbReference type="Pfam" id="PF14311"/>
    </source>
</evidence>
<protein>
    <recommendedName>
        <fullName evidence="1">Treble clef zinc finger domain-containing protein</fullName>
    </recommendedName>
</protein>
<feature type="domain" description="Treble clef zinc finger" evidence="1">
    <location>
        <begin position="327"/>
        <end position="382"/>
    </location>
</feature>
<dbReference type="Pfam" id="PF14311">
    <property type="entry name" value="DUF4379"/>
    <property type="match status" value="3"/>
</dbReference>
<dbReference type="HOGENOM" id="CLU_475425_0_0_11"/>
<dbReference type="Proteomes" id="UP000004816">
    <property type="component" value="Unassembled WGS sequence"/>
</dbReference>
<dbReference type="STRING" id="679197.HMPREF9336_00804"/>
<proteinExistence type="predicted"/>
<dbReference type="AlphaFoldDB" id="E5XMT4"/>
<dbReference type="PANTHER" id="PTHR37317:SF1">
    <property type="entry name" value="ZINC-RIBBON DOMAIN-CONTAINING PROTEIN-RELATED"/>
    <property type="match status" value="1"/>
</dbReference>
<feature type="domain" description="Treble clef zinc finger" evidence="1">
    <location>
        <begin position="395"/>
        <end position="450"/>
    </location>
</feature>
<dbReference type="InterPro" id="IPR025487">
    <property type="entry name" value="DUF4379"/>
</dbReference>
<feature type="domain" description="Treble clef zinc finger" evidence="1">
    <location>
        <begin position="184"/>
        <end position="237"/>
    </location>
</feature>
<name>E5XMT4_SEGRC</name>